<evidence type="ECO:0000313" key="4">
    <source>
        <dbReference type="EMBL" id="QEK50599.1"/>
    </source>
</evidence>
<dbReference type="InterPro" id="IPR007730">
    <property type="entry name" value="SPOR-like_dom"/>
</dbReference>
<protein>
    <submittedName>
        <fullName evidence="4">SPOR domain-containing protein</fullName>
    </submittedName>
</protein>
<dbReference type="PROSITE" id="PS51724">
    <property type="entry name" value="SPOR"/>
    <property type="match status" value="1"/>
</dbReference>
<feature type="transmembrane region" description="Helical" evidence="2">
    <location>
        <begin position="187"/>
        <end position="207"/>
    </location>
</feature>
<dbReference type="RefSeq" id="WP_149073745.1">
    <property type="nucleotide sequence ID" value="NZ_CP043329.1"/>
</dbReference>
<dbReference type="SUPFAM" id="SSF110997">
    <property type="entry name" value="Sporulation related repeat"/>
    <property type="match status" value="1"/>
</dbReference>
<keyword evidence="2" id="KW-0472">Membrane</keyword>
<proteinExistence type="predicted"/>
<feature type="coiled-coil region" evidence="1">
    <location>
        <begin position="140"/>
        <end position="167"/>
    </location>
</feature>
<dbReference type="GO" id="GO:0042834">
    <property type="term" value="F:peptidoglycan binding"/>
    <property type="evidence" value="ECO:0007669"/>
    <property type="project" value="InterPro"/>
</dbReference>
<evidence type="ECO:0000256" key="1">
    <source>
        <dbReference type="SAM" id="Coils"/>
    </source>
</evidence>
<sequence>MDISFNIKDILEKNNLAIFPGLGVFYKKRQEGFFDENLLVFHPPKEIIQFSTVIPEEVENPVLDYICHTRKVSTASADYLLNQFVTQLKDILAQQKELPLNGLGKLVAHDGDLVFEEEKALETNLSYFGLPLVNIKPDAIVESKVILEDLEEEKEEEQASFSLAEQALNASLSGSTEVKEKKKPKKWLFILIPVMLVLISALALYFFNPDLYNQYFNPNLNNQDVKVVVPVRVTQEQQDSSLADSVYNEIEKNAKAQGLEIEKVKDSTNVTVSNKAVPNKAGIRYEIIIAAWQTKAKAEQHVKKLKENGINAFIVEDADGPMIKISAATFYNKAEAEAELKRVREELNPEAFIKPIKPLK</sequence>
<dbReference type="Pfam" id="PF05036">
    <property type="entry name" value="SPOR"/>
    <property type="match status" value="1"/>
</dbReference>
<name>A0A5C0VES8_9SPHI</name>
<evidence type="ECO:0000259" key="3">
    <source>
        <dbReference type="PROSITE" id="PS51724"/>
    </source>
</evidence>
<dbReference type="Proteomes" id="UP000323653">
    <property type="component" value="Chromosome"/>
</dbReference>
<reference evidence="4 5" key="1">
    <citation type="submission" date="2019-08" db="EMBL/GenBank/DDBJ databases">
        <title>Pedobacter sp. nov., isolated from Han river, South Korea.</title>
        <authorList>
            <person name="Lee D.-H."/>
            <person name="Kim Y.-S."/>
            <person name="Hwang E.-M."/>
            <person name="Le Tran T.C."/>
            <person name="Cha C.-J."/>
        </authorList>
    </citation>
    <scope>NUCLEOTIDE SEQUENCE [LARGE SCALE GENOMIC DNA]</scope>
    <source>
        <strain evidence="4 5">CJ43</strain>
    </source>
</reference>
<dbReference type="Gene3D" id="3.30.70.1070">
    <property type="entry name" value="Sporulation related repeat"/>
    <property type="match status" value="1"/>
</dbReference>
<dbReference type="InterPro" id="IPR036680">
    <property type="entry name" value="SPOR-like_sf"/>
</dbReference>
<feature type="domain" description="SPOR" evidence="3">
    <location>
        <begin position="279"/>
        <end position="356"/>
    </location>
</feature>
<keyword evidence="2" id="KW-1133">Transmembrane helix</keyword>
<gene>
    <name evidence="4" type="ORF">FYC62_02130</name>
</gene>
<dbReference type="AlphaFoldDB" id="A0A5C0VES8"/>
<accession>A0A5C0VES8</accession>
<dbReference type="KEGG" id="pej:FYC62_02130"/>
<keyword evidence="1" id="KW-0175">Coiled coil</keyword>
<evidence type="ECO:0000313" key="5">
    <source>
        <dbReference type="Proteomes" id="UP000323653"/>
    </source>
</evidence>
<organism evidence="4 5">
    <name type="scientific">Pedobacter aquae</name>
    <dbReference type="NCBI Taxonomy" id="2605747"/>
    <lineage>
        <taxon>Bacteria</taxon>
        <taxon>Pseudomonadati</taxon>
        <taxon>Bacteroidota</taxon>
        <taxon>Sphingobacteriia</taxon>
        <taxon>Sphingobacteriales</taxon>
        <taxon>Sphingobacteriaceae</taxon>
        <taxon>Pedobacter</taxon>
    </lineage>
</organism>
<dbReference type="EMBL" id="CP043329">
    <property type="protein sequence ID" value="QEK50599.1"/>
    <property type="molecule type" value="Genomic_DNA"/>
</dbReference>
<evidence type="ECO:0000256" key="2">
    <source>
        <dbReference type="SAM" id="Phobius"/>
    </source>
</evidence>
<keyword evidence="2" id="KW-0812">Transmembrane</keyword>
<keyword evidence="5" id="KW-1185">Reference proteome</keyword>